<protein>
    <submittedName>
        <fullName evidence="1">Uncharacterized protein</fullName>
    </submittedName>
</protein>
<reference evidence="1" key="1">
    <citation type="submission" date="2021-03" db="EMBL/GenBank/DDBJ databases">
        <title>Ottowia sp. 27C isolated from the cloaca of a Giant Asian pond turtle (Heosemys grandis).</title>
        <authorList>
            <person name="Spergser J."/>
            <person name="Busse H.-J."/>
        </authorList>
    </citation>
    <scope>NUCLEOTIDE SEQUENCE</scope>
    <source>
        <strain evidence="1">27C</strain>
    </source>
</reference>
<organism evidence="1 2">
    <name type="scientific">Ottowia testudinis</name>
    <dbReference type="NCBI Taxonomy" id="2816950"/>
    <lineage>
        <taxon>Bacteria</taxon>
        <taxon>Pseudomonadati</taxon>
        <taxon>Pseudomonadota</taxon>
        <taxon>Betaproteobacteria</taxon>
        <taxon>Burkholderiales</taxon>
        <taxon>Comamonadaceae</taxon>
        <taxon>Ottowia</taxon>
    </lineage>
</organism>
<dbReference type="EMBL" id="CP071796">
    <property type="protein sequence ID" value="QTD44580.1"/>
    <property type="molecule type" value="Genomic_DNA"/>
</dbReference>
<sequence length="192" mass="21837">MYQRLPSWVLGFHGTDEETVHKVLTDPKASLGASRNPYDWLGDGIYFWENDPQRAHAFAVERMKWKKISDKKPAVIGAVIDLGLCLNLFDQPALKELRDAHNVLATNMKVLGIDMPVNQGKSSDRLFRYLDKAVIEQAHNVREEQRLPSYQTVRSGFHEGDEAYPGAGFRSKNHIQIAVRDAVCIKGYFLPR</sequence>
<gene>
    <name evidence="1" type="ORF">J1M35_16000</name>
</gene>
<accession>A0A975H2U8</accession>
<dbReference type="AlphaFoldDB" id="A0A975H2U8"/>
<dbReference type="RefSeq" id="WP_208008144.1">
    <property type="nucleotide sequence ID" value="NZ_CP071796.1"/>
</dbReference>
<evidence type="ECO:0000313" key="2">
    <source>
        <dbReference type="Proteomes" id="UP000663903"/>
    </source>
</evidence>
<dbReference type="Proteomes" id="UP000663903">
    <property type="component" value="Chromosome"/>
</dbReference>
<proteinExistence type="predicted"/>
<evidence type="ECO:0000313" key="1">
    <source>
        <dbReference type="EMBL" id="QTD44580.1"/>
    </source>
</evidence>
<name>A0A975H2U8_9BURK</name>
<dbReference type="SUPFAM" id="SSF56399">
    <property type="entry name" value="ADP-ribosylation"/>
    <property type="match status" value="1"/>
</dbReference>
<dbReference type="KEGG" id="otd:J1M35_16000"/>
<keyword evidence="2" id="KW-1185">Reference proteome</keyword>